<dbReference type="Proteomes" id="UP000253046">
    <property type="component" value="Unassembled WGS sequence"/>
</dbReference>
<dbReference type="PANTHER" id="PTHR30388">
    <property type="entry name" value="ALDEHYDE OXIDOREDUCTASE MOLYBDENUM COFACTOR ASSEMBLY PROTEIN"/>
    <property type="match status" value="1"/>
</dbReference>
<feature type="domain" description="XdhC- CoxI" evidence="1">
    <location>
        <begin position="15"/>
        <end position="74"/>
    </location>
</feature>
<dbReference type="AlphaFoldDB" id="A0A366I5F9"/>
<dbReference type="PANTHER" id="PTHR30388:SF6">
    <property type="entry name" value="XANTHINE DEHYDROGENASE SUBUNIT A-RELATED"/>
    <property type="match status" value="1"/>
</dbReference>
<sequence>MIGLFAHAAELEKNNLSFAFIQIIESRGSTPRHAAGMIVDDQGNMTGTIGGGMMERLVLEQALQALAQGESRVFQGRMARQGEGAIGSDCGGAMTVHIAVHLQRPALILVGGGHVNRAIAQAAAPLGFRITVLDIWPGNLDPAQLPPQCRRIHADTFTLAIDELQLNDNCFVIIATNNQDREALTRLIPAQVAYLGLLASRRKVQTLKAALRKQGVSEETINQLRSPIGLDIGAETPEEIAISVLAELLQVKNRTHGQSMNVVDKIAIPLNAASGENSSLTPTRAD</sequence>
<dbReference type="Gene3D" id="3.40.50.720">
    <property type="entry name" value="NAD(P)-binding Rossmann-like Domain"/>
    <property type="match status" value="1"/>
</dbReference>
<keyword evidence="4" id="KW-1185">Reference proteome</keyword>
<proteinExistence type="predicted"/>
<dbReference type="InterPro" id="IPR027051">
    <property type="entry name" value="XdhC_Rossmann_dom"/>
</dbReference>
<comment type="caution">
    <text evidence="3">The sequence shown here is derived from an EMBL/GenBank/DDBJ whole genome shotgun (WGS) entry which is preliminary data.</text>
</comment>
<dbReference type="EMBL" id="QNRY01000018">
    <property type="protein sequence ID" value="RBP62145.1"/>
    <property type="molecule type" value="Genomic_DNA"/>
</dbReference>
<feature type="domain" description="XdhC Rossmann" evidence="2">
    <location>
        <begin position="107"/>
        <end position="248"/>
    </location>
</feature>
<evidence type="ECO:0000259" key="1">
    <source>
        <dbReference type="Pfam" id="PF02625"/>
    </source>
</evidence>
<protein>
    <submittedName>
        <fullName evidence="3">Xanthine/CO dehydrogenase XdhC/CoxF family maturation factor</fullName>
    </submittedName>
</protein>
<gene>
    <name evidence="3" type="ORF">DES54_11816</name>
</gene>
<dbReference type="InterPro" id="IPR052698">
    <property type="entry name" value="MoCofactor_Util/Proc"/>
</dbReference>
<accession>A0A366I5F9</accession>
<dbReference type="InterPro" id="IPR003777">
    <property type="entry name" value="XdhC_CoxI"/>
</dbReference>
<reference evidence="3 4" key="1">
    <citation type="submission" date="2018-06" db="EMBL/GenBank/DDBJ databases">
        <title>Genomic Encyclopedia of Type Strains, Phase IV (KMG-IV): sequencing the most valuable type-strain genomes for metagenomic binning, comparative biology and taxonomic classification.</title>
        <authorList>
            <person name="Goeker M."/>
        </authorList>
    </citation>
    <scope>NUCLEOTIDE SEQUENCE [LARGE SCALE GENOMIC DNA]</scope>
    <source>
        <strain evidence="3 4">DSM 30166</strain>
    </source>
</reference>
<name>A0A366I5F9_9GAMM</name>
<evidence type="ECO:0000313" key="4">
    <source>
        <dbReference type="Proteomes" id="UP000253046"/>
    </source>
</evidence>
<organism evidence="3 4">
    <name type="scientific">Brenneria salicis ATCC 15712 = DSM 30166</name>
    <dbReference type="NCBI Taxonomy" id="714314"/>
    <lineage>
        <taxon>Bacteria</taxon>
        <taxon>Pseudomonadati</taxon>
        <taxon>Pseudomonadota</taxon>
        <taxon>Gammaproteobacteria</taxon>
        <taxon>Enterobacterales</taxon>
        <taxon>Pectobacteriaceae</taxon>
        <taxon>Brenneria</taxon>
    </lineage>
</organism>
<evidence type="ECO:0000259" key="2">
    <source>
        <dbReference type="Pfam" id="PF13478"/>
    </source>
</evidence>
<dbReference type="Pfam" id="PF13478">
    <property type="entry name" value="XdhC_C"/>
    <property type="match status" value="1"/>
</dbReference>
<dbReference type="RefSeq" id="WP_211185854.1">
    <property type="nucleotide sequence ID" value="NZ_AGJP01000001.1"/>
</dbReference>
<evidence type="ECO:0000313" key="3">
    <source>
        <dbReference type="EMBL" id="RBP62145.1"/>
    </source>
</evidence>
<dbReference type="Pfam" id="PF02625">
    <property type="entry name" value="XdhC_CoxI"/>
    <property type="match status" value="1"/>
</dbReference>